<evidence type="ECO:0000313" key="3">
    <source>
        <dbReference type="EMBL" id="MFC6893659.1"/>
    </source>
</evidence>
<evidence type="ECO:0000313" key="4">
    <source>
        <dbReference type="Proteomes" id="UP001596296"/>
    </source>
</evidence>
<accession>A0ABD5V0X2</accession>
<keyword evidence="2" id="KW-0812">Transmembrane</keyword>
<feature type="transmembrane region" description="Helical" evidence="2">
    <location>
        <begin position="167"/>
        <end position="186"/>
    </location>
</feature>
<feature type="transmembrane region" description="Helical" evidence="2">
    <location>
        <begin position="12"/>
        <end position="32"/>
    </location>
</feature>
<dbReference type="Pfam" id="PF09490">
    <property type="entry name" value="CbtA"/>
    <property type="match status" value="1"/>
</dbReference>
<keyword evidence="2" id="KW-0472">Membrane</keyword>
<name>A0ABD5V0X2_9EURY</name>
<evidence type="ECO:0000256" key="1">
    <source>
        <dbReference type="SAM" id="MobiDB-lite"/>
    </source>
</evidence>
<protein>
    <submittedName>
        <fullName evidence="3">CbtA family protein</fullName>
    </submittedName>
</protein>
<dbReference type="InterPro" id="IPR012666">
    <property type="entry name" value="CbtA_put"/>
</dbReference>
<feature type="compositionally biased region" description="Basic and acidic residues" evidence="1">
    <location>
        <begin position="56"/>
        <end position="69"/>
    </location>
</feature>
<feature type="transmembrane region" description="Helical" evidence="2">
    <location>
        <begin position="232"/>
        <end position="257"/>
    </location>
</feature>
<gene>
    <name evidence="3" type="ORF">ACFQE9_13740</name>
</gene>
<feature type="region of interest" description="Disordered" evidence="1">
    <location>
        <begin position="45"/>
        <end position="78"/>
    </location>
</feature>
<keyword evidence="4" id="KW-1185">Reference proteome</keyword>
<feature type="transmembrane region" description="Helical" evidence="2">
    <location>
        <begin position="127"/>
        <end position="147"/>
    </location>
</feature>
<reference evidence="3 4" key="1">
    <citation type="journal article" date="2019" name="Int. J. Syst. Evol. Microbiol.">
        <title>The Global Catalogue of Microorganisms (GCM) 10K type strain sequencing project: providing services to taxonomists for standard genome sequencing and annotation.</title>
        <authorList>
            <consortium name="The Broad Institute Genomics Platform"/>
            <consortium name="The Broad Institute Genome Sequencing Center for Infectious Disease"/>
            <person name="Wu L."/>
            <person name="Ma J."/>
        </authorList>
    </citation>
    <scope>NUCLEOTIDE SEQUENCE [LARGE SCALE GENOMIC DNA]</scope>
    <source>
        <strain evidence="3 4">SKJ47</strain>
    </source>
</reference>
<dbReference type="RefSeq" id="WP_379745856.1">
    <property type="nucleotide sequence ID" value="NZ_JBHSVN010000001.1"/>
</dbReference>
<dbReference type="EMBL" id="JBHSXL010000010">
    <property type="protein sequence ID" value="MFC6893659.1"/>
    <property type="molecule type" value="Genomic_DNA"/>
</dbReference>
<feature type="compositionally biased region" description="Low complexity" evidence="1">
    <location>
        <begin position="45"/>
        <end position="55"/>
    </location>
</feature>
<feature type="transmembrane region" description="Helical" evidence="2">
    <location>
        <begin position="198"/>
        <end position="220"/>
    </location>
</feature>
<sequence length="284" mass="28727">MFAEYVLRGVKAGLVAGLVFGLFVAVVANPLVAFADELGHGEAAIEADGDPGAAGADHDHDGSSHDATDHGVVGETGHDHGVVSATTTSVVSIASSVLWGVLLGAVVFGGGFYLLEPVLPGDSGSATPDVAAGSAGFLSASVAPWLVLPPQPPGARQFLAVSTRVRLYAGMVALGVVCCLLALYTFDRLSRRDRRSTTVAAAAALVPFGLLAVPVVLAPANPVENPLPAELSAGLVGLTVFGQALLWAVLAGAHAWLRRESSSPPADDRRAAGSTNGDRVPSAD</sequence>
<feature type="transmembrane region" description="Helical" evidence="2">
    <location>
        <begin position="97"/>
        <end position="115"/>
    </location>
</feature>
<keyword evidence="2" id="KW-1133">Transmembrane helix</keyword>
<feature type="compositionally biased region" description="Basic and acidic residues" evidence="1">
    <location>
        <begin position="260"/>
        <end position="271"/>
    </location>
</feature>
<organism evidence="3 4">
    <name type="scientific">Halopenitus salinus</name>
    <dbReference type="NCBI Taxonomy" id="1198295"/>
    <lineage>
        <taxon>Archaea</taxon>
        <taxon>Methanobacteriati</taxon>
        <taxon>Methanobacteriota</taxon>
        <taxon>Stenosarchaea group</taxon>
        <taxon>Halobacteria</taxon>
        <taxon>Halobacteriales</taxon>
        <taxon>Haloferacaceae</taxon>
        <taxon>Halopenitus</taxon>
    </lineage>
</organism>
<feature type="region of interest" description="Disordered" evidence="1">
    <location>
        <begin position="260"/>
        <end position="284"/>
    </location>
</feature>
<comment type="caution">
    <text evidence="3">The sequence shown here is derived from an EMBL/GenBank/DDBJ whole genome shotgun (WGS) entry which is preliminary data.</text>
</comment>
<proteinExistence type="predicted"/>
<dbReference type="AlphaFoldDB" id="A0ABD5V0X2"/>
<dbReference type="Proteomes" id="UP001596296">
    <property type="component" value="Unassembled WGS sequence"/>
</dbReference>
<evidence type="ECO:0000256" key="2">
    <source>
        <dbReference type="SAM" id="Phobius"/>
    </source>
</evidence>